<dbReference type="EMBL" id="CAJVQB010020054">
    <property type="protein sequence ID" value="CAG8793276.1"/>
    <property type="molecule type" value="Genomic_DNA"/>
</dbReference>
<keyword evidence="3" id="KW-1185">Reference proteome</keyword>
<sequence>MSTITLSCLVVGENPYENVFEVDIDNNKTKVDISLKENKKLIVVNTKINANIKDKLDGVKLLPLSKISKHFTSQLANERIHIIIQHLFETKKVYCTATYGHKSKKFQWTVTHGQITLSALKSQLHTCFTFLDGTEDEHIVINREYGGKEKEIICLVDDKDLADVIWAQGFKRKSYFRYGHFLKSRHYSNIGHVLKNIAMKHKICIYITSANEATRREFISCILHGIASCYNGEVKVCPEYELSRSHGKGPVDWVIKIGDTIIVVTKAKREDINQKVTNSSNNCLSNFNSVTNQILESKQSEEMNTSLPKEEIPEGLPPSSKSSKKMEIDAFLDEAKKSGKETSNPRVSSNTEKKTSHNLNSAIQLCNRSYKKKRMNELKHELFNLLLESDTSSSINHNNVTDVFTSLQHLAQLCNKAIDAEDRANRKKFYISVSTGGISEISLMRLS</sequence>
<feature type="compositionally biased region" description="Polar residues" evidence="1">
    <location>
        <begin position="341"/>
        <end position="350"/>
    </location>
</feature>
<name>A0ABN7VRE7_GIGMA</name>
<accession>A0ABN7VRE7</accession>
<gene>
    <name evidence="2" type="ORF">GMARGA_LOCUS21587</name>
</gene>
<proteinExistence type="predicted"/>
<protein>
    <submittedName>
        <fullName evidence="2">40892_t:CDS:1</fullName>
    </submittedName>
</protein>
<dbReference type="Proteomes" id="UP000789901">
    <property type="component" value="Unassembled WGS sequence"/>
</dbReference>
<reference evidence="2 3" key="1">
    <citation type="submission" date="2021-06" db="EMBL/GenBank/DDBJ databases">
        <authorList>
            <person name="Kallberg Y."/>
            <person name="Tangrot J."/>
            <person name="Rosling A."/>
        </authorList>
    </citation>
    <scope>NUCLEOTIDE SEQUENCE [LARGE SCALE GENOMIC DNA]</scope>
    <source>
        <strain evidence="2 3">120-4 pot B 10/14</strain>
    </source>
</reference>
<comment type="caution">
    <text evidence="2">The sequence shown here is derived from an EMBL/GenBank/DDBJ whole genome shotgun (WGS) entry which is preliminary data.</text>
</comment>
<organism evidence="2 3">
    <name type="scientific">Gigaspora margarita</name>
    <dbReference type="NCBI Taxonomy" id="4874"/>
    <lineage>
        <taxon>Eukaryota</taxon>
        <taxon>Fungi</taxon>
        <taxon>Fungi incertae sedis</taxon>
        <taxon>Mucoromycota</taxon>
        <taxon>Glomeromycotina</taxon>
        <taxon>Glomeromycetes</taxon>
        <taxon>Diversisporales</taxon>
        <taxon>Gigasporaceae</taxon>
        <taxon>Gigaspora</taxon>
    </lineage>
</organism>
<evidence type="ECO:0000313" key="2">
    <source>
        <dbReference type="EMBL" id="CAG8793276.1"/>
    </source>
</evidence>
<feature type="region of interest" description="Disordered" evidence="1">
    <location>
        <begin position="298"/>
        <end position="356"/>
    </location>
</feature>
<evidence type="ECO:0000313" key="3">
    <source>
        <dbReference type="Proteomes" id="UP000789901"/>
    </source>
</evidence>
<evidence type="ECO:0000256" key="1">
    <source>
        <dbReference type="SAM" id="MobiDB-lite"/>
    </source>
</evidence>
<feature type="compositionally biased region" description="Polar residues" evidence="1">
    <location>
        <begin position="298"/>
        <end position="307"/>
    </location>
</feature>
<feature type="compositionally biased region" description="Basic and acidic residues" evidence="1">
    <location>
        <begin position="324"/>
        <end position="340"/>
    </location>
</feature>